<dbReference type="RefSeq" id="WP_124316772.1">
    <property type="nucleotide sequence ID" value="NZ_AP028155.1"/>
</dbReference>
<dbReference type="Pfam" id="PF14322">
    <property type="entry name" value="SusD-like_3"/>
    <property type="match status" value="1"/>
</dbReference>
<evidence type="ECO:0000256" key="2">
    <source>
        <dbReference type="ARBA" id="ARBA00006275"/>
    </source>
</evidence>
<comment type="caution">
    <text evidence="9">The sequence shown here is derived from an EMBL/GenBank/DDBJ whole genome shotgun (WGS) entry which is preliminary data.</text>
</comment>
<keyword evidence="10" id="KW-1185">Reference proteome</keyword>
<keyword evidence="5" id="KW-0998">Cell outer membrane</keyword>
<gene>
    <name evidence="9" type="ORF">GGR14_002569</name>
</gene>
<evidence type="ECO:0000256" key="4">
    <source>
        <dbReference type="ARBA" id="ARBA00023136"/>
    </source>
</evidence>
<organism evidence="9 10">
    <name type="scientific">Butyricimonas faecihominis</name>
    <dbReference type="NCBI Taxonomy" id="1472416"/>
    <lineage>
        <taxon>Bacteria</taxon>
        <taxon>Pseudomonadati</taxon>
        <taxon>Bacteroidota</taxon>
        <taxon>Bacteroidia</taxon>
        <taxon>Bacteroidales</taxon>
        <taxon>Odoribacteraceae</taxon>
        <taxon>Butyricimonas</taxon>
    </lineage>
</organism>
<evidence type="ECO:0000256" key="6">
    <source>
        <dbReference type="SAM" id="SignalP"/>
    </source>
</evidence>
<dbReference type="OrthoDB" id="1016139at2"/>
<dbReference type="AlphaFoldDB" id="A0A7W6HXE4"/>
<dbReference type="SUPFAM" id="SSF48452">
    <property type="entry name" value="TPR-like"/>
    <property type="match status" value="1"/>
</dbReference>
<reference evidence="9 10" key="1">
    <citation type="submission" date="2020-08" db="EMBL/GenBank/DDBJ databases">
        <title>Genomic Encyclopedia of Type Strains, Phase IV (KMG-IV): sequencing the most valuable type-strain genomes for metagenomic binning, comparative biology and taxonomic classification.</title>
        <authorList>
            <person name="Goeker M."/>
        </authorList>
    </citation>
    <scope>NUCLEOTIDE SEQUENCE [LARGE SCALE GENOMIC DNA]</scope>
    <source>
        <strain evidence="9 10">DSM 105721</strain>
    </source>
</reference>
<comment type="similarity">
    <text evidence="2">Belongs to the SusD family.</text>
</comment>
<feature type="domain" description="RagB/SusD" evidence="7">
    <location>
        <begin position="335"/>
        <end position="498"/>
    </location>
</feature>
<feature type="chain" id="PRO_5030678798" description="RagB/SusD family nutrient uptake outer membrane protein" evidence="6">
    <location>
        <begin position="24"/>
        <end position="502"/>
    </location>
</feature>
<evidence type="ECO:0000259" key="7">
    <source>
        <dbReference type="Pfam" id="PF07980"/>
    </source>
</evidence>
<dbReference type="Pfam" id="PF07980">
    <property type="entry name" value="SusD_RagB"/>
    <property type="match status" value="1"/>
</dbReference>
<evidence type="ECO:0000313" key="10">
    <source>
        <dbReference type="Proteomes" id="UP000546007"/>
    </source>
</evidence>
<protein>
    <recommendedName>
        <fullName evidence="11">RagB/SusD family nutrient uptake outer membrane protein</fullName>
    </recommendedName>
</protein>
<feature type="signal peptide" evidence="6">
    <location>
        <begin position="1"/>
        <end position="23"/>
    </location>
</feature>
<evidence type="ECO:0000313" key="9">
    <source>
        <dbReference type="EMBL" id="MBB4026768.1"/>
    </source>
</evidence>
<evidence type="ECO:0000256" key="1">
    <source>
        <dbReference type="ARBA" id="ARBA00004442"/>
    </source>
</evidence>
<dbReference type="InterPro" id="IPR033985">
    <property type="entry name" value="SusD-like_N"/>
</dbReference>
<dbReference type="InterPro" id="IPR012944">
    <property type="entry name" value="SusD_RagB_dom"/>
</dbReference>
<evidence type="ECO:0000259" key="8">
    <source>
        <dbReference type="Pfam" id="PF14322"/>
    </source>
</evidence>
<evidence type="ECO:0000256" key="3">
    <source>
        <dbReference type="ARBA" id="ARBA00022729"/>
    </source>
</evidence>
<name>A0A7W6HXE4_9BACT</name>
<comment type="subcellular location">
    <subcellularLocation>
        <location evidence="1">Cell outer membrane</location>
    </subcellularLocation>
</comment>
<keyword evidence="4" id="KW-0472">Membrane</keyword>
<evidence type="ECO:0000256" key="5">
    <source>
        <dbReference type="ARBA" id="ARBA00023237"/>
    </source>
</evidence>
<dbReference type="Proteomes" id="UP000546007">
    <property type="component" value="Unassembled WGS sequence"/>
</dbReference>
<dbReference type="GO" id="GO:0009279">
    <property type="term" value="C:cell outer membrane"/>
    <property type="evidence" value="ECO:0007669"/>
    <property type="project" value="UniProtKB-SubCell"/>
</dbReference>
<dbReference type="GeneID" id="93102756"/>
<dbReference type="Gene3D" id="1.25.40.390">
    <property type="match status" value="1"/>
</dbReference>
<sequence>MMKRFTIILFLPVIMMLHSSCNGLMDIEPENSMTYYNFFKTEQDFEGIMRGAYETYRSAYEYSTPRAISGEIMDECDQYLTKALRILDATTINSDVTACSWYSYYQAITQAMMVIENIDKADLPKERHDYWLGQALFYKALCYFEIVRDWGDCPYVATSYKVEPLARKPWNEILDIAISDMKQATTLLDVWNNLTDASGNKVTTKQIPGKEAAYAMLAHMYAWEGSLLNNNDTLQKAIDAATWVIEKGGFTLAADPEEVCTKLLLGKHPESIFELEVVYTDLLWMDVYIDEELYYQSYPIEPNSEPGDIAWKDMKIKAESVLKMYKEGDKRRDAYFYKPAEMIDVEETEGWALMQRRRDIVEDKTWSSPSMWFQNFAGNVIRTRLADILLLRAECYAKLGKDDLAKSDLDRVRDRAGAARYTAAEGPIYRAVFEEREKELLLERHRWYDMVRTGYWKTDMTEEYAKLTDQDVEDGALYLPVHYSAFNSNKLMRQTRYWLKRQ</sequence>
<accession>A0A7W6HXE4</accession>
<dbReference type="InterPro" id="IPR011990">
    <property type="entry name" value="TPR-like_helical_dom_sf"/>
</dbReference>
<dbReference type="EMBL" id="JACIES010000006">
    <property type="protein sequence ID" value="MBB4026768.1"/>
    <property type="molecule type" value="Genomic_DNA"/>
</dbReference>
<feature type="domain" description="SusD-like N-terminal" evidence="8">
    <location>
        <begin position="28"/>
        <end position="221"/>
    </location>
</feature>
<proteinExistence type="inferred from homology"/>
<evidence type="ECO:0008006" key="11">
    <source>
        <dbReference type="Google" id="ProtNLM"/>
    </source>
</evidence>
<keyword evidence="3 6" id="KW-0732">Signal</keyword>